<feature type="domain" description="2-oxoisovalerate dehydrogenase E1 alpha subunit N-terminal" evidence="7">
    <location>
        <begin position="28"/>
        <end position="65"/>
    </location>
</feature>
<feature type="region of interest" description="Disordered" evidence="5">
    <location>
        <begin position="1"/>
        <end position="65"/>
    </location>
</feature>
<comment type="cofactor">
    <cofactor evidence="1 4">
        <name>thiamine diphosphate</name>
        <dbReference type="ChEBI" id="CHEBI:58937"/>
    </cofactor>
</comment>
<comment type="function">
    <text evidence="4">The branched-chain alpha-keto dehydrogenase complex catalyzes the overall conversion of alpha-keto acids to acyl-CoA and CO(2). It contains multiple copies of three enzymatic components: branched-chain alpha-keto acid decarboxylase (E1), lipoamide acyltransferase (E2) and lipoamide dehydrogenase (E3).</text>
</comment>
<dbReference type="InterPro" id="IPR001017">
    <property type="entry name" value="DH_E1"/>
</dbReference>
<evidence type="ECO:0000313" key="9">
    <source>
        <dbReference type="Proteomes" id="UP000515297"/>
    </source>
</evidence>
<evidence type="ECO:0000313" key="8">
    <source>
        <dbReference type="EMBL" id="QNE05512.1"/>
    </source>
</evidence>
<keyword evidence="2 4" id="KW-0560">Oxidoreductase</keyword>
<protein>
    <recommendedName>
        <fullName evidence="4">2-oxoisovalerate dehydrogenase subunit alpha</fullName>
        <ecNumber evidence="4">1.2.4.4</ecNumber>
    </recommendedName>
    <alternativeName>
        <fullName evidence="4">Branched-chain alpha-keto acid dehydrogenase E1 component alpha chain</fullName>
    </alternativeName>
</protein>
<evidence type="ECO:0000256" key="1">
    <source>
        <dbReference type="ARBA" id="ARBA00001964"/>
    </source>
</evidence>
<proteinExistence type="inferred from homology"/>
<organism evidence="8 9">
    <name type="scientific">Croceicoccus marinus</name>
    <dbReference type="NCBI Taxonomy" id="450378"/>
    <lineage>
        <taxon>Bacteria</taxon>
        <taxon>Pseudomonadati</taxon>
        <taxon>Pseudomonadota</taxon>
        <taxon>Alphaproteobacteria</taxon>
        <taxon>Sphingomonadales</taxon>
        <taxon>Erythrobacteraceae</taxon>
        <taxon>Croceicoccus</taxon>
    </lineage>
</organism>
<evidence type="ECO:0000256" key="5">
    <source>
        <dbReference type="SAM" id="MobiDB-lite"/>
    </source>
</evidence>
<dbReference type="GO" id="GO:0009083">
    <property type="term" value="P:branched-chain amino acid catabolic process"/>
    <property type="evidence" value="ECO:0007669"/>
    <property type="project" value="TreeGrafter"/>
</dbReference>
<dbReference type="GO" id="GO:0003863">
    <property type="term" value="F:branched-chain 2-oxo acid dehydrogenase activity"/>
    <property type="evidence" value="ECO:0007669"/>
    <property type="project" value="UniProtKB-EC"/>
</dbReference>
<evidence type="ECO:0000256" key="2">
    <source>
        <dbReference type="ARBA" id="ARBA00023002"/>
    </source>
</evidence>
<dbReference type="PANTHER" id="PTHR43380:SF1">
    <property type="entry name" value="2-OXOISOVALERATE DEHYDROGENASE SUBUNIT ALPHA, MITOCHONDRIAL"/>
    <property type="match status" value="1"/>
</dbReference>
<dbReference type="Pfam" id="PF12573">
    <property type="entry name" value="OxoDH_E1alpha_N"/>
    <property type="match status" value="1"/>
</dbReference>
<reference evidence="8 9" key="1">
    <citation type="submission" date="2020-08" db="EMBL/GenBank/DDBJ databases">
        <authorList>
            <person name="Liu G."/>
            <person name="Sun C."/>
        </authorList>
    </citation>
    <scope>NUCLEOTIDE SEQUENCE [LARGE SCALE GENOMIC DNA]</scope>
    <source>
        <strain evidence="8 9">OT19</strain>
    </source>
</reference>
<evidence type="ECO:0000259" key="7">
    <source>
        <dbReference type="Pfam" id="PF12573"/>
    </source>
</evidence>
<dbReference type="SUPFAM" id="SSF52518">
    <property type="entry name" value="Thiamin diphosphate-binding fold (THDP-binding)"/>
    <property type="match status" value="1"/>
</dbReference>
<evidence type="ECO:0000256" key="4">
    <source>
        <dbReference type="RuleBase" id="RU365014"/>
    </source>
</evidence>
<dbReference type="PANTHER" id="PTHR43380">
    <property type="entry name" value="2-OXOISOVALERATE DEHYDROGENASE SUBUNIT ALPHA, MITOCHONDRIAL"/>
    <property type="match status" value="1"/>
</dbReference>
<dbReference type="EMBL" id="CP060052">
    <property type="protein sequence ID" value="QNE05512.1"/>
    <property type="molecule type" value="Genomic_DNA"/>
</dbReference>
<feature type="compositionally biased region" description="Polar residues" evidence="5">
    <location>
        <begin position="1"/>
        <end position="13"/>
    </location>
</feature>
<dbReference type="InterPro" id="IPR022593">
    <property type="entry name" value="Oxoisoval_DH_suAlpha_N_dom"/>
</dbReference>
<gene>
    <name evidence="8" type="ORF">H4O24_02070</name>
</gene>
<accession>A0A7G6VUU7</accession>
<sequence>MTDTPVTGSTPLSGSDAAPPAVARPNLPRLELHIPEPPTRPGEDVDFTHVNRGKAGAVRRPDIAEHESNMRDLPYELIRVLDDDHKAVGPWDPRLAPDTLIKGLRAMMLTRAFDDRLFRAHRQGKTSFYMKSTGEEAIAAAQSLALDKGDMFFPTYRAAAWLHARNYPLTTMCNQIFSNAEDPLAGKQLPILMSARDYDFYSISGNLGVRFVHAVGWAMASAYKNDTKISLAYVGDGTTAEGDFHEAMTFAAAYRAPTILCVTNNQYAISSFAGFAAPERLPFAAKALAYGFPGIKVDGNDFLAVWGATQWAAERARTNNGPTLIEFYTYRAEGHSTSDDPSRYRPKDEANHWPLGDPVDRLKDHLIALGAWDEDQHAALADELKEKVRVAVKEAEAIGTLGQSKPPIDEMFEDVFEDLDWRLKEQRARLHQRRDARTGEGSN</sequence>
<dbReference type="Pfam" id="PF00676">
    <property type="entry name" value="E1_dh"/>
    <property type="match status" value="1"/>
</dbReference>
<comment type="catalytic activity">
    <reaction evidence="4">
        <text>N(6)-[(R)-lipoyl]-L-lysyl-[protein] + 3-methyl-2-oxobutanoate + H(+) = N(6)-[(R)-S(8)-2-methylpropanoyldihydrolipoyl]-L-lysyl-[protein] + CO2</text>
        <dbReference type="Rhea" id="RHEA:13457"/>
        <dbReference type="Rhea" id="RHEA-COMP:10474"/>
        <dbReference type="Rhea" id="RHEA-COMP:10497"/>
        <dbReference type="ChEBI" id="CHEBI:11851"/>
        <dbReference type="ChEBI" id="CHEBI:15378"/>
        <dbReference type="ChEBI" id="CHEBI:16526"/>
        <dbReference type="ChEBI" id="CHEBI:83099"/>
        <dbReference type="ChEBI" id="CHEBI:83142"/>
        <dbReference type="EC" id="1.2.4.4"/>
    </reaction>
</comment>
<keyword evidence="3 4" id="KW-0786">Thiamine pyrophosphate</keyword>
<comment type="similarity">
    <text evidence="4">Belongs to the BCKDHA family.</text>
</comment>
<dbReference type="InterPro" id="IPR050771">
    <property type="entry name" value="Alpha-ketoacid_DH_E1_comp"/>
</dbReference>
<dbReference type="AlphaFoldDB" id="A0A7G6VUU7"/>
<dbReference type="InterPro" id="IPR029061">
    <property type="entry name" value="THDP-binding"/>
</dbReference>
<feature type="domain" description="Dehydrogenase E1 component" evidence="6">
    <location>
        <begin position="105"/>
        <end position="398"/>
    </location>
</feature>
<name>A0A7G6VUU7_9SPHN</name>
<dbReference type="Gene3D" id="3.40.50.970">
    <property type="match status" value="1"/>
</dbReference>
<evidence type="ECO:0000259" key="6">
    <source>
        <dbReference type="Pfam" id="PF00676"/>
    </source>
</evidence>
<dbReference type="EC" id="1.2.4.4" evidence="4"/>
<evidence type="ECO:0000256" key="3">
    <source>
        <dbReference type="ARBA" id="ARBA00023052"/>
    </source>
</evidence>
<dbReference type="CDD" id="cd02000">
    <property type="entry name" value="TPP_E1_PDC_ADC_BCADC"/>
    <property type="match status" value="1"/>
</dbReference>
<dbReference type="Proteomes" id="UP000515297">
    <property type="component" value="Chromosome"/>
</dbReference>